<dbReference type="InterPro" id="IPR053147">
    <property type="entry name" value="Hsp_HslJ-like"/>
</dbReference>
<keyword evidence="10" id="KW-1185">Reference proteome</keyword>
<sequence>MRKTTATALAALALAGCSMKPHTAVTPGDLLHHNFVLQSVDGETAKSPAGGGLLNLEFGESLHVSGAMCNRFFGQGQLRDGVLTVKPLATTRRLCPDEQRNRWDRVIGSVLENGAEVTLNAQQLTLNGSGHTLIYTLRDWVY</sequence>
<feature type="signal peptide" evidence="3">
    <location>
        <begin position="1"/>
        <end position="23"/>
    </location>
</feature>
<reference evidence="7" key="4">
    <citation type="submission" date="2018-06" db="EMBL/GenBank/DDBJ databases">
        <title>Serratia marcescens genome sequencing and assembly.</title>
        <authorList>
            <person name="Martins R.C.R."/>
            <person name="Perdigao-Neto L.V."/>
            <person name="Costa S.F."/>
            <person name="Levin A.S.S."/>
        </authorList>
    </citation>
    <scope>NUCLEOTIDE SEQUENCE</scope>
    <source>
        <strain evidence="7">1283</strain>
    </source>
</reference>
<dbReference type="EMBL" id="LJEX02000136">
    <property type="protein sequence ID" value="OCO80446.1"/>
    <property type="molecule type" value="Genomic_DNA"/>
</dbReference>
<dbReference type="Proteomes" id="UP000050489">
    <property type="component" value="Unassembled WGS sequence"/>
</dbReference>
<evidence type="ECO:0000256" key="1">
    <source>
        <dbReference type="ARBA" id="ARBA00017922"/>
    </source>
</evidence>
<reference evidence="5 9" key="3">
    <citation type="submission" date="2018-05" db="EMBL/GenBank/DDBJ databases">
        <title>Klebsiella quasipneumonaiae provides a window into carbapenemase gene transfer, plasmid rearrangements and nosocomial acquisition from the hospital environment.</title>
        <authorList>
            <person name="Mathers A.J."/>
            <person name="Vegesana K."/>
            <person name="Stoesser N."/>
            <person name="Crook D."/>
            <person name="Vaughan A."/>
            <person name="Barry K."/>
            <person name="Parikh H."/>
            <person name="Sebra R."/>
            <person name="Kotay S."/>
            <person name="Walker A.S."/>
            <person name="Sheppard A.E."/>
        </authorList>
    </citation>
    <scope>NUCLEOTIDE SEQUENCE [LARGE SCALE GENOMIC DNA]</scope>
    <source>
        <strain evidence="5 9">CAV1761</strain>
    </source>
</reference>
<evidence type="ECO:0000256" key="3">
    <source>
        <dbReference type="SAM" id="SignalP"/>
    </source>
</evidence>
<dbReference type="Pfam" id="PF08139">
    <property type="entry name" value="LPAM_1"/>
    <property type="match status" value="1"/>
</dbReference>
<feature type="domain" description="DUF306" evidence="4">
    <location>
        <begin position="29"/>
        <end position="133"/>
    </location>
</feature>
<dbReference type="EMBL" id="QJQB01000645">
    <property type="protein sequence ID" value="PYA54110.1"/>
    <property type="molecule type" value="Genomic_DNA"/>
</dbReference>
<dbReference type="InterPro" id="IPR038670">
    <property type="entry name" value="HslJ-like_sf"/>
</dbReference>
<dbReference type="EMBL" id="CP029449">
    <property type="protein sequence ID" value="AWL71175.1"/>
    <property type="molecule type" value="Genomic_DNA"/>
</dbReference>
<keyword evidence="5" id="KW-0346">Stress response</keyword>
<evidence type="ECO:0000256" key="2">
    <source>
        <dbReference type="ARBA" id="ARBA00022729"/>
    </source>
</evidence>
<organism evidence="6 8">
    <name type="scientific">Serratia marcescens</name>
    <dbReference type="NCBI Taxonomy" id="615"/>
    <lineage>
        <taxon>Bacteria</taxon>
        <taxon>Pseudomonadati</taxon>
        <taxon>Pseudomonadota</taxon>
        <taxon>Gammaproteobacteria</taxon>
        <taxon>Enterobacterales</taxon>
        <taxon>Yersiniaceae</taxon>
        <taxon>Serratia</taxon>
    </lineage>
</organism>
<proteinExistence type="predicted"/>
<evidence type="ECO:0000313" key="10">
    <source>
        <dbReference type="Proteomes" id="UP000247823"/>
    </source>
</evidence>
<dbReference type="PROSITE" id="PS51257">
    <property type="entry name" value="PROKAR_LIPOPROTEIN"/>
    <property type="match status" value="1"/>
</dbReference>
<evidence type="ECO:0000313" key="6">
    <source>
        <dbReference type="EMBL" id="OCO80446.1"/>
    </source>
</evidence>
<dbReference type="AlphaFoldDB" id="A0A0G3SYW2"/>
<protein>
    <recommendedName>
        <fullName evidence="1">Type IV secretion system putative lipoprotein virB7</fullName>
    </recommendedName>
</protein>
<evidence type="ECO:0000313" key="8">
    <source>
        <dbReference type="Proteomes" id="UP000050489"/>
    </source>
</evidence>
<dbReference type="PANTHER" id="PTHR35535">
    <property type="entry name" value="HEAT SHOCK PROTEIN HSLJ"/>
    <property type="match status" value="1"/>
</dbReference>
<dbReference type="InterPro" id="IPR005184">
    <property type="entry name" value="DUF306_Meta_HslJ"/>
</dbReference>
<keyword evidence="2 3" id="KW-0732">Signal</keyword>
<dbReference type="PANTHER" id="PTHR35535:SF1">
    <property type="entry name" value="HEAT SHOCK PROTEIN HSLJ"/>
    <property type="match status" value="1"/>
</dbReference>
<dbReference type="Pfam" id="PF03724">
    <property type="entry name" value="META"/>
    <property type="match status" value="1"/>
</dbReference>
<dbReference type="RefSeq" id="WP_038880335.1">
    <property type="nucleotide sequence ID" value="NZ_CABMHU010000108.1"/>
</dbReference>
<dbReference type="Proteomes" id="UP000245399">
    <property type="component" value="Chromosome"/>
</dbReference>
<dbReference type="Gene3D" id="2.40.128.270">
    <property type="match status" value="1"/>
</dbReference>
<feature type="chain" id="PRO_5044542577" description="Type IV secretion system putative lipoprotein virB7" evidence="3">
    <location>
        <begin position="24"/>
        <end position="142"/>
    </location>
</feature>
<name>A0A0G3SYW2_SERMA</name>
<accession>A0A0G3SYW2</accession>
<evidence type="ECO:0000259" key="4">
    <source>
        <dbReference type="Pfam" id="PF03724"/>
    </source>
</evidence>
<dbReference type="Proteomes" id="UP000247823">
    <property type="component" value="Unassembled WGS sequence"/>
</dbReference>
<evidence type="ECO:0000313" key="7">
    <source>
        <dbReference type="EMBL" id="PYA54110.1"/>
    </source>
</evidence>
<dbReference type="NCBIfam" id="NF007766">
    <property type="entry name" value="PRK10449.1"/>
    <property type="match status" value="1"/>
</dbReference>
<evidence type="ECO:0000313" key="9">
    <source>
        <dbReference type="Proteomes" id="UP000245399"/>
    </source>
</evidence>
<dbReference type="InterPro" id="IPR012640">
    <property type="entry name" value="Membr_lipoprot_lipid_attach_CS"/>
</dbReference>
<reference evidence="7" key="5">
    <citation type="submission" date="2018-06" db="EMBL/GenBank/DDBJ databases">
        <authorList>
            <person name="Martins R.C."/>
            <person name="Perdigao-Neto L.V."/>
            <person name="Costa S.F."/>
            <person name="Levin A.S.S."/>
        </authorList>
    </citation>
    <scope>NUCLEOTIDE SEQUENCE</scope>
    <source>
        <strain evidence="7">1283</strain>
    </source>
</reference>
<evidence type="ECO:0000313" key="5">
    <source>
        <dbReference type="EMBL" id="AWL71175.1"/>
    </source>
</evidence>
<reference evidence="6" key="2">
    <citation type="journal article" date="2017" name="PLoS ONE">
        <title>Genomic and phenotypic characterisation of fluoroquinolone resistance mechanisms in Enterobacteriaceae in Durban, South Africa.</title>
        <authorList>
            <person name="Osei Sekyere J."/>
            <person name="Amoako D.G."/>
        </authorList>
    </citation>
    <scope>NUCLEOTIDE SEQUENCE</scope>
    <source>
        <strain evidence="6">945174350</strain>
    </source>
</reference>
<reference evidence="8" key="1">
    <citation type="submission" date="2016-04" db="EMBL/GenBank/DDBJ databases">
        <authorList>
            <person name="Osei Sekyere J."/>
            <person name="Sivertsen A."/>
            <person name="Pedersen A.T."/>
            <person name="Sundsfjord A."/>
        </authorList>
    </citation>
    <scope>NUCLEOTIDE SEQUENCE [LARGE SCALE GENOMIC DNA]</scope>
    <source>
        <strain evidence="8">945174350</strain>
    </source>
</reference>
<gene>
    <name evidence="6" type="ORF">AN695_0206100</name>
    <name evidence="5" type="ORF">DKC05_27770</name>
    <name evidence="7" type="ORF">DMW51_28715</name>
</gene>